<organism evidence="1 2">
    <name type="scientific">Rubripirellula obstinata</name>
    <dbReference type="NCBI Taxonomy" id="406547"/>
    <lineage>
        <taxon>Bacteria</taxon>
        <taxon>Pseudomonadati</taxon>
        <taxon>Planctomycetota</taxon>
        <taxon>Planctomycetia</taxon>
        <taxon>Pirellulales</taxon>
        <taxon>Pirellulaceae</taxon>
        <taxon>Rubripirellula</taxon>
    </lineage>
</organism>
<gene>
    <name evidence="1" type="ORF">LF1_38790</name>
</gene>
<sequence length="108" mass="11912">MFVLVFRYSVRDALVFSQQRTLGEGELGALGVPNKDLIAIVQRTAGMLVGGTPAWSNRNHLRRDLHIFAQAPSWPDENHFNAANWASNNLAVNTNWNAIKHCGNGTIA</sequence>
<name>A0A5B1CLX7_9BACT</name>
<keyword evidence="2" id="KW-1185">Reference proteome</keyword>
<dbReference type="EMBL" id="VRLW01000001">
    <property type="protein sequence ID" value="KAA1261332.1"/>
    <property type="molecule type" value="Genomic_DNA"/>
</dbReference>
<dbReference type="AlphaFoldDB" id="A0A5B1CLX7"/>
<comment type="caution">
    <text evidence="1">The sequence shown here is derived from an EMBL/GenBank/DDBJ whole genome shotgun (WGS) entry which is preliminary data.</text>
</comment>
<reference evidence="1 2" key="1">
    <citation type="submission" date="2019-08" db="EMBL/GenBank/DDBJ databases">
        <title>Deep-cultivation of Planctomycetes and their phenomic and genomic characterization uncovers novel biology.</title>
        <authorList>
            <person name="Wiegand S."/>
            <person name="Jogler M."/>
            <person name="Boedeker C."/>
            <person name="Pinto D."/>
            <person name="Vollmers J."/>
            <person name="Rivas-Marin E."/>
            <person name="Kohn T."/>
            <person name="Peeters S.H."/>
            <person name="Heuer A."/>
            <person name="Rast P."/>
            <person name="Oberbeckmann S."/>
            <person name="Bunk B."/>
            <person name="Jeske O."/>
            <person name="Meyerdierks A."/>
            <person name="Storesund J.E."/>
            <person name="Kallscheuer N."/>
            <person name="Luecker S."/>
            <person name="Lage O.M."/>
            <person name="Pohl T."/>
            <person name="Merkel B.J."/>
            <person name="Hornburger P."/>
            <person name="Mueller R.-W."/>
            <person name="Bruemmer F."/>
            <person name="Labrenz M."/>
            <person name="Spormann A.M."/>
            <person name="Op Den Camp H."/>
            <person name="Overmann J."/>
            <person name="Amann R."/>
            <person name="Jetten M.S.M."/>
            <person name="Mascher T."/>
            <person name="Medema M.H."/>
            <person name="Devos D.P."/>
            <person name="Kaster A.-K."/>
            <person name="Ovreas L."/>
            <person name="Rohde M."/>
            <person name="Galperin M.Y."/>
            <person name="Jogler C."/>
        </authorList>
    </citation>
    <scope>NUCLEOTIDE SEQUENCE [LARGE SCALE GENOMIC DNA]</scope>
    <source>
        <strain evidence="1 2">LF1</strain>
    </source>
</reference>
<dbReference type="Proteomes" id="UP000322699">
    <property type="component" value="Unassembled WGS sequence"/>
</dbReference>
<protein>
    <submittedName>
        <fullName evidence="1">Uncharacterized protein</fullName>
    </submittedName>
</protein>
<proteinExistence type="predicted"/>
<evidence type="ECO:0000313" key="1">
    <source>
        <dbReference type="EMBL" id="KAA1261332.1"/>
    </source>
</evidence>
<accession>A0A5B1CLX7</accession>
<evidence type="ECO:0000313" key="2">
    <source>
        <dbReference type="Proteomes" id="UP000322699"/>
    </source>
</evidence>